<keyword evidence="2" id="KW-1185">Reference proteome</keyword>
<evidence type="ECO:0000313" key="2">
    <source>
        <dbReference type="Proteomes" id="UP000314294"/>
    </source>
</evidence>
<proteinExistence type="predicted"/>
<gene>
    <name evidence="1" type="ORF">EYF80_058573</name>
</gene>
<evidence type="ECO:0000313" key="1">
    <source>
        <dbReference type="EMBL" id="TNN31275.1"/>
    </source>
</evidence>
<dbReference type="EMBL" id="SRLO01003626">
    <property type="protein sequence ID" value="TNN31275.1"/>
    <property type="molecule type" value="Genomic_DNA"/>
</dbReference>
<name>A0A4Z2ER28_9TELE</name>
<protein>
    <submittedName>
        <fullName evidence="1">Uncharacterized protein</fullName>
    </submittedName>
</protein>
<dbReference type="Proteomes" id="UP000314294">
    <property type="component" value="Unassembled WGS sequence"/>
</dbReference>
<reference evidence="1 2" key="1">
    <citation type="submission" date="2019-03" db="EMBL/GenBank/DDBJ databases">
        <title>First draft genome of Liparis tanakae, snailfish: a comprehensive survey of snailfish specific genes.</title>
        <authorList>
            <person name="Kim W."/>
            <person name="Song I."/>
            <person name="Jeong J.-H."/>
            <person name="Kim D."/>
            <person name="Kim S."/>
            <person name="Ryu S."/>
            <person name="Song J.Y."/>
            <person name="Lee S.K."/>
        </authorList>
    </citation>
    <scope>NUCLEOTIDE SEQUENCE [LARGE SCALE GENOMIC DNA]</scope>
    <source>
        <tissue evidence="1">Muscle</tissue>
    </source>
</reference>
<accession>A0A4Z2ER28</accession>
<comment type="caution">
    <text evidence="1">The sequence shown here is derived from an EMBL/GenBank/DDBJ whole genome shotgun (WGS) entry which is preliminary data.</text>
</comment>
<dbReference type="AlphaFoldDB" id="A0A4Z2ER28"/>
<sequence length="69" mass="7629">MESGMLVSRHSMMLCSSSCSPGLGEEMVDKNPDFFGDLQRSISLVMGISLMGFFIRQRVSSEVPKQLGR</sequence>
<organism evidence="1 2">
    <name type="scientific">Liparis tanakae</name>
    <name type="common">Tanaka's snailfish</name>
    <dbReference type="NCBI Taxonomy" id="230148"/>
    <lineage>
        <taxon>Eukaryota</taxon>
        <taxon>Metazoa</taxon>
        <taxon>Chordata</taxon>
        <taxon>Craniata</taxon>
        <taxon>Vertebrata</taxon>
        <taxon>Euteleostomi</taxon>
        <taxon>Actinopterygii</taxon>
        <taxon>Neopterygii</taxon>
        <taxon>Teleostei</taxon>
        <taxon>Neoteleostei</taxon>
        <taxon>Acanthomorphata</taxon>
        <taxon>Eupercaria</taxon>
        <taxon>Perciformes</taxon>
        <taxon>Cottioidei</taxon>
        <taxon>Cottales</taxon>
        <taxon>Liparidae</taxon>
        <taxon>Liparis</taxon>
    </lineage>
</organism>